<feature type="signal peptide" evidence="4">
    <location>
        <begin position="1"/>
        <end position="21"/>
    </location>
</feature>
<sequence>MSKFQTVLLLIVCLISSGSMAKHKTTYLVGTECDDFTTKLLFDSVSAESDVRFEYINFDSFSDALNAVSRGYVDFLSNVTFIEERTTTLDFSLPVSIEYVYLFTVDKPELDEISKLAVPMNTTIRKTIAEEFPNIEFVEYQNIEDAIAMLNLRQIDGVVDGLNHLENMVLSGFNAYLFNDHLSLHPVSIVTPKGKNQSLLKLIELHAHTAEFQRHFRESIEQYQLLIRKEALRKQVIASGIDVRYPLKVKLENIKLFVNYYPDGHVDGITADILYEVCDLLQIDCQLVSDEQESWSSMYESMLAKEIDVLSPLAITEQRKELFNFSDEYYSPEAILVKRKNYKDGVYRSISEMFVENIGVVEGNFFESLLQTMLPEKELHYYPTQKDLLMGLLNGEVDYIALTRAAFHDKLRRSKNVLAITEDTDVGVFYSYELGFGFQKDEKGRVLSELFSKALNLINEKSIIKKYDYPPDWYTTIQAQKKISRNSIVRFLFIIAILISVVFVFHRRSTTDELTRLRNRLALYKKYGSLFPNSKVLVYLDINKFKDINDNYGHRVGDKVLKQLGHNISRFWIGDAYRIGGDEFVLVTSRDVQQTERMLEGIKEFGFYEANSETNLLVSVSTGMAFDFEKNLPLDNVLNIADQSMYQSKHRFRYGDRRQ</sequence>
<dbReference type="InterPro" id="IPR000160">
    <property type="entry name" value="GGDEF_dom"/>
</dbReference>
<keyword evidence="3" id="KW-1133">Transmembrane helix</keyword>
<dbReference type="PANTHER" id="PTHR35936:SF37">
    <property type="entry name" value="AMINO ACID ABC TRANSPORTER SUBSTRATE-BINDING PROTEIN"/>
    <property type="match status" value="1"/>
</dbReference>
<dbReference type="Pfam" id="PF00497">
    <property type="entry name" value="SBP_bac_3"/>
    <property type="match status" value="1"/>
</dbReference>
<feature type="chain" id="PRO_5026082453" evidence="4">
    <location>
        <begin position="22"/>
        <end position="659"/>
    </location>
</feature>
<dbReference type="AlphaFoldDB" id="A0A6G7CHM2"/>
<keyword evidence="3" id="KW-0472">Membrane</keyword>
<proteinExistence type="inferred from homology"/>
<dbReference type="KEGG" id="vzi:G5S32_05830"/>
<evidence type="ECO:0000313" key="6">
    <source>
        <dbReference type="EMBL" id="QIH41536.1"/>
    </source>
</evidence>
<dbReference type="InterPro" id="IPR043128">
    <property type="entry name" value="Rev_trsase/Diguanyl_cyclase"/>
</dbReference>
<organism evidence="6 7">
    <name type="scientific">Vibrio ziniensis</name>
    <dbReference type="NCBI Taxonomy" id="2711221"/>
    <lineage>
        <taxon>Bacteria</taxon>
        <taxon>Pseudomonadati</taxon>
        <taxon>Pseudomonadota</taxon>
        <taxon>Gammaproteobacteria</taxon>
        <taxon>Vibrionales</taxon>
        <taxon>Vibrionaceae</taxon>
        <taxon>Vibrio</taxon>
    </lineage>
</organism>
<dbReference type="NCBIfam" id="TIGR00254">
    <property type="entry name" value="GGDEF"/>
    <property type="match status" value="1"/>
</dbReference>
<keyword evidence="2 4" id="KW-0732">Signal</keyword>
<keyword evidence="3" id="KW-0812">Transmembrane</keyword>
<evidence type="ECO:0000256" key="4">
    <source>
        <dbReference type="SAM" id="SignalP"/>
    </source>
</evidence>
<name>A0A6G7CHM2_9VIBR</name>
<gene>
    <name evidence="6" type="ORF">G5S32_05830</name>
</gene>
<dbReference type="Pfam" id="PF00990">
    <property type="entry name" value="GGDEF"/>
    <property type="match status" value="1"/>
</dbReference>
<comment type="similarity">
    <text evidence="1">Belongs to the bacterial solute-binding protein 3 family.</text>
</comment>
<reference evidence="6 7" key="1">
    <citation type="submission" date="2020-02" db="EMBL/GenBank/DDBJ databases">
        <title>A complete genome of a marine bacterium Vibrio sp. ZWAL4003 isolated from the mangrove sediment with the ability to degrade polysaccharides.</title>
        <authorList>
            <person name="Wu J."/>
            <person name="Qu W."/>
            <person name="Zeng R."/>
        </authorList>
    </citation>
    <scope>NUCLEOTIDE SEQUENCE [LARGE SCALE GENOMIC DNA]</scope>
    <source>
        <strain evidence="6 7">ZWAL4003</strain>
    </source>
</reference>
<evidence type="ECO:0000256" key="2">
    <source>
        <dbReference type="ARBA" id="ARBA00022729"/>
    </source>
</evidence>
<accession>A0A6G7CHM2</accession>
<dbReference type="SMART" id="SM00062">
    <property type="entry name" value="PBPb"/>
    <property type="match status" value="1"/>
</dbReference>
<dbReference type="InterPro" id="IPR001638">
    <property type="entry name" value="Solute-binding_3/MltF_N"/>
</dbReference>
<dbReference type="Proteomes" id="UP000503003">
    <property type="component" value="Chromosome 1"/>
</dbReference>
<dbReference type="Gene3D" id="3.40.190.10">
    <property type="entry name" value="Periplasmic binding protein-like II"/>
    <property type="match status" value="4"/>
</dbReference>
<keyword evidence="7" id="KW-1185">Reference proteome</keyword>
<protein>
    <submittedName>
        <fullName evidence="6">GGDEF domain-containing protein</fullName>
    </submittedName>
</protein>
<dbReference type="CDD" id="cd01949">
    <property type="entry name" value="GGDEF"/>
    <property type="match status" value="1"/>
</dbReference>
<evidence type="ECO:0000256" key="1">
    <source>
        <dbReference type="ARBA" id="ARBA00010333"/>
    </source>
</evidence>
<dbReference type="SUPFAM" id="SSF55073">
    <property type="entry name" value="Nucleotide cyclase"/>
    <property type="match status" value="1"/>
</dbReference>
<feature type="transmembrane region" description="Helical" evidence="3">
    <location>
        <begin position="488"/>
        <end position="506"/>
    </location>
</feature>
<feature type="domain" description="GGDEF" evidence="5">
    <location>
        <begin position="533"/>
        <end position="659"/>
    </location>
</feature>
<evidence type="ECO:0000259" key="5">
    <source>
        <dbReference type="PROSITE" id="PS50887"/>
    </source>
</evidence>
<dbReference type="EMBL" id="CP049331">
    <property type="protein sequence ID" value="QIH41536.1"/>
    <property type="molecule type" value="Genomic_DNA"/>
</dbReference>
<dbReference type="SMART" id="SM00267">
    <property type="entry name" value="GGDEF"/>
    <property type="match status" value="1"/>
</dbReference>
<evidence type="ECO:0000313" key="7">
    <source>
        <dbReference type="Proteomes" id="UP000503003"/>
    </source>
</evidence>
<dbReference type="SUPFAM" id="SSF53850">
    <property type="entry name" value="Periplasmic binding protein-like II"/>
    <property type="match status" value="2"/>
</dbReference>
<dbReference type="RefSeq" id="WP_165311131.1">
    <property type="nucleotide sequence ID" value="NZ_CP049331.1"/>
</dbReference>
<evidence type="ECO:0000256" key="3">
    <source>
        <dbReference type="SAM" id="Phobius"/>
    </source>
</evidence>
<dbReference type="InterPro" id="IPR029787">
    <property type="entry name" value="Nucleotide_cyclase"/>
</dbReference>
<dbReference type="Gene3D" id="3.30.70.270">
    <property type="match status" value="1"/>
</dbReference>
<dbReference type="PANTHER" id="PTHR35936">
    <property type="entry name" value="MEMBRANE-BOUND LYTIC MUREIN TRANSGLYCOSYLASE F"/>
    <property type="match status" value="1"/>
</dbReference>
<dbReference type="PROSITE" id="PS50887">
    <property type="entry name" value="GGDEF"/>
    <property type="match status" value="1"/>
</dbReference>